<organism evidence="1 2">
    <name type="scientific">Natronomonas pharaonis (strain ATCC 35678 / DSM 2160 / CIP 103997 / JCM 8858 / NBRC 14720 / NCIMB 2260 / Gabara)</name>
    <name type="common">Halobacterium pharaonis</name>
    <dbReference type="NCBI Taxonomy" id="348780"/>
    <lineage>
        <taxon>Archaea</taxon>
        <taxon>Methanobacteriati</taxon>
        <taxon>Methanobacteriota</taxon>
        <taxon>Stenosarchaea group</taxon>
        <taxon>Halobacteria</taxon>
        <taxon>Halobacteriales</taxon>
        <taxon>Natronomonadaceae</taxon>
        <taxon>Natronomonas</taxon>
    </lineage>
</organism>
<sequence length="66" mass="6770">MSRNDVTGMALSAVLALSALSWTAYGLFGFDVFSLMGPEMTGGLAMIIGGLGAYDAADTFGIIDNC</sequence>
<dbReference type="Proteomes" id="UP000002698">
    <property type="component" value="Chromosome"/>
</dbReference>
<dbReference type="STRING" id="348780.NP_2336A"/>
<protein>
    <submittedName>
        <fullName evidence="1">Uncharacterized protein</fullName>
    </submittedName>
</protein>
<dbReference type="EMBL" id="CR936257">
    <property type="protein sequence ID" value="CAI49259.1"/>
    <property type="molecule type" value="Genomic_DNA"/>
</dbReference>
<accession>A0A1U7EW16</accession>
<dbReference type="HOGENOM" id="CLU_2821026_0_0_2"/>
<gene>
    <name evidence="1" type="ordered locus">NP_2336A</name>
</gene>
<evidence type="ECO:0000313" key="2">
    <source>
        <dbReference type="Proteomes" id="UP000002698"/>
    </source>
</evidence>
<dbReference type="AlphaFoldDB" id="A0A1U7EW16"/>
<dbReference type="GeneID" id="3701411"/>
<keyword evidence="2" id="KW-1185">Reference proteome</keyword>
<dbReference type="KEGG" id="nph:NP_2336A"/>
<dbReference type="EnsemblBacteria" id="CAI49259">
    <property type="protein sequence ID" value="CAI49259"/>
    <property type="gene ID" value="NP_2336A"/>
</dbReference>
<name>A0A1U7EW16_NATPD</name>
<proteinExistence type="predicted"/>
<reference evidence="1" key="1">
    <citation type="journal article" date="2005" name="Genome Res.">
        <title>Living with two extremes: conclusions from the genome sequence of Natronomonas pharaonis.</title>
        <authorList>
            <person name="Falb M."/>
            <person name="Pfeiffer F."/>
            <person name="Palm P."/>
            <person name="Rodewald K."/>
            <person name="Hickmann V."/>
            <person name="Tittor J."/>
            <person name="Oesterhelt D."/>
        </authorList>
    </citation>
    <scope>NUCLEOTIDE SEQUENCE [LARGE SCALE GENOMIC DNA]</scope>
    <source>
        <strain evidence="1">Gabara</strain>
    </source>
</reference>
<dbReference type="RefSeq" id="WP_011322886.1">
    <property type="nucleotide sequence ID" value="NC_007426.1"/>
</dbReference>
<evidence type="ECO:0000313" key="1">
    <source>
        <dbReference type="EMBL" id="CAI49259.1"/>
    </source>
</evidence>